<organism evidence="2 3">
    <name type="scientific">Tritrichomonas foetus</name>
    <dbReference type="NCBI Taxonomy" id="1144522"/>
    <lineage>
        <taxon>Eukaryota</taxon>
        <taxon>Metamonada</taxon>
        <taxon>Parabasalia</taxon>
        <taxon>Tritrichomonadida</taxon>
        <taxon>Tritrichomonadidae</taxon>
        <taxon>Tritrichomonas</taxon>
    </lineage>
</organism>
<evidence type="ECO:0000256" key="1">
    <source>
        <dbReference type="SAM" id="Phobius"/>
    </source>
</evidence>
<feature type="transmembrane region" description="Helical" evidence="1">
    <location>
        <begin position="405"/>
        <end position="423"/>
    </location>
</feature>
<feature type="transmembrane region" description="Helical" evidence="1">
    <location>
        <begin position="303"/>
        <end position="325"/>
    </location>
</feature>
<proteinExistence type="predicted"/>
<dbReference type="Proteomes" id="UP000179807">
    <property type="component" value="Unassembled WGS sequence"/>
</dbReference>
<comment type="caution">
    <text evidence="2">The sequence shown here is derived from an EMBL/GenBank/DDBJ whole genome shotgun (WGS) entry which is preliminary data.</text>
</comment>
<dbReference type="AlphaFoldDB" id="A0A1J4KSI7"/>
<feature type="transmembrane region" description="Helical" evidence="1">
    <location>
        <begin position="337"/>
        <end position="358"/>
    </location>
</feature>
<reference evidence="2" key="1">
    <citation type="submission" date="2016-10" db="EMBL/GenBank/DDBJ databases">
        <authorList>
            <person name="Benchimol M."/>
            <person name="Almeida L.G."/>
            <person name="Vasconcelos A.T."/>
            <person name="Perreira-Neves A."/>
            <person name="Rosa I.A."/>
            <person name="Tasca T."/>
            <person name="Bogo M.R."/>
            <person name="de Souza W."/>
        </authorList>
    </citation>
    <scope>NUCLEOTIDE SEQUENCE [LARGE SCALE GENOMIC DNA]</scope>
    <source>
        <strain evidence="2">K</strain>
    </source>
</reference>
<feature type="transmembrane region" description="Helical" evidence="1">
    <location>
        <begin position="261"/>
        <end position="283"/>
    </location>
</feature>
<feature type="transmembrane region" description="Helical" evidence="1">
    <location>
        <begin position="370"/>
        <end position="393"/>
    </location>
</feature>
<protein>
    <submittedName>
        <fullName evidence="2">Uncharacterized protein</fullName>
    </submittedName>
</protein>
<evidence type="ECO:0000313" key="2">
    <source>
        <dbReference type="EMBL" id="OHT13848.1"/>
    </source>
</evidence>
<keyword evidence="1" id="KW-1133">Transmembrane helix</keyword>
<dbReference type="EMBL" id="MLAK01000461">
    <property type="protein sequence ID" value="OHT13848.1"/>
    <property type="molecule type" value="Genomic_DNA"/>
</dbReference>
<gene>
    <name evidence="2" type="ORF">TRFO_15852</name>
</gene>
<feature type="transmembrane region" description="Helical" evidence="1">
    <location>
        <begin position="232"/>
        <end position="249"/>
    </location>
</feature>
<dbReference type="GeneID" id="94833326"/>
<name>A0A1J4KSI7_9EUKA</name>
<feature type="transmembrane region" description="Helical" evidence="1">
    <location>
        <begin position="29"/>
        <end position="51"/>
    </location>
</feature>
<dbReference type="VEuPathDB" id="TrichDB:TRFO_15852"/>
<evidence type="ECO:0000313" key="3">
    <source>
        <dbReference type="Proteomes" id="UP000179807"/>
    </source>
</evidence>
<sequence>MDSNMIEVKTEEMDEDYKIRLDTQNLFDLLMLLVLSASVLAGTIVITFYGFPQTDVQNKKYRYKPSSKVTLPIPGIKIYTDNNFVAFYLQSVLSSKEDENSAKIQKYSFNGIYSLDLRFQTEESIIHDGFKNKSFTFTFQENSELSDPLPIFSTRNMIDSVFTGDVILSFDQAYAQILNSSDNSRFIDYYILTCKLGNKHITVFFEYMCYILYGCTLIVLLVFFIQKRKIKFNNGMFVMPFITLLLRNFKSLFMRNQTKNVMLLIFSLFSFIIFNISFKSMIIFLVSSVQLETYSQQINFVEIFGYATFSVFEILASVISGLSVYENDQLSHEYIGLILHTIVDVCYFVFILLIFLKAYKNLNSGEAFRITSYLSYTLVAYISILATRFMVLVQNKFECLQSMNISIFISNALLTLLMVYSHWPVEYLGEVYEMQGEETGDGNNGETIAIPLSANV</sequence>
<dbReference type="RefSeq" id="XP_068366984.1">
    <property type="nucleotide sequence ID" value="XM_068498622.1"/>
</dbReference>
<accession>A0A1J4KSI7</accession>
<feature type="transmembrane region" description="Helical" evidence="1">
    <location>
        <begin position="207"/>
        <end position="226"/>
    </location>
</feature>
<keyword evidence="1" id="KW-0472">Membrane</keyword>
<keyword evidence="1" id="KW-0812">Transmembrane</keyword>
<keyword evidence="3" id="KW-1185">Reference proteome</keyword>